<dbReference type="EMBL" id="JACBKZ010000006">
    <property type="protein sequence ID" value="KAF5948071.1"/>
    <property type="molecule type" value="Genomic_DNA"/>
</dbReference>
<reference evidence="7 8" key="2">
    <citation type="submission" date="2020-07" db="EMBL/GenBank/DDBJ databases">
        <title>Genome assembly of wild tea tree DASZ reveals pedigree and selection history of tea varieties.</title>
        <authorList>
            <person name="Zhang W."/>
        </authorList>
    </citation>
    <scope>NUCLEOTIDE SEQUENCE [LARGE SCALE GENOMIC DNA]</scope>
    <source>
        <strain evidence="8">cv. G240</strain>
        <tissue evidence="7">Leaf</tissue>
    </source>
</reference>
<evidence type="ECO:0000256" key="1">
    <source>
        <dbReference type="ARBA" id="ARBA00022598"/>
    </source>
</evidence>
<keyword evidence="2" id="KW-0547">Nucleotide-binding</keyword>
<dbReference type="Proteomes" id="UP000593564">
    <property type="component" value="Unassembled WGS sequence"/>
</dbReference>
<evidence type="ECO:0000313" key="8">
    <source>
        <dbReference type="Proteomes" id="UP000593564"/>
    </source>
</evidence>
<name>A0A7J7H747_CAMSI</name>
<sequence length="135" mass="15219">MRKSLGNVVDPITVIGGGKNPGEAPSYGADVLRLWVSSVDYTCDVLIGPQGDNVVPYSDLPMIDQHALFQLENVVQNIKDSFKNYQFVKNFPGTSFNYLQLLIYQISILMLPKIDFMLVSHYIRYVVTFGSRCHI</sequence>
<dbReference type="PANTHER" id="PTHR42765:SF1">
    <property type="entry name" value="ISOLEUCINE--TRNA LIGASE, MITOCHONDRIAL"/>
    <property type="match status" value="1"/>
</dbReference>
<dbReference type="InterPro" id="IPR050081">
    <property type="entry name" value="Ile-tRNA_ligase"/>
</dbReference>
<reference evidence="8" key="1">
    <citation type="journal article" date="2020" name="Nat. Commun.">
        <title>Genome assembly of wild tea tree DASZ reveals pedigree and selection history of tea varieties.</title>
        <authorList>
            <person name="Zhang W."/>
            <person name="Zhang Y."/>
            <person name="Qiu H."/>
            <person name="Guo Y."/>
            <person name="Wan H."/>
            <person name="Zhang X."/>
            <person name="Scossa F."/>
            <person name="Alseekh S."/>
            <person name="Zhang Q."/>
            <person name="Wang P."/>
            <person name="Xu L."/>
            <person name="Schmidt M.H."/>
            <person name="Jia X."/>
            <person name="Li D."/>
            <person name="Zhu A."/>
            <person name="Guo F."/>
            <person name="Chen W."/>
            <person name="Ni D."/>
            <person name="Usadel B."/>
            <person name="Fernie A.R."/>
            <person name="Wen W."/>
        </authorList>
    </citation>
    <scope>NUCLEOTIDE SEQUENCE [LARGE SCALE GENOMIC DNA]</scope>
    <source>
        <strain evidence="8">cv. G240</strain>
    </source>
</reference>
<dbReference type="Pfam" id="PF00133">
    <property type="entry name" value="tRNA-synt_1"/>
    <property type="match status" value="1"/>
</dbReference>
<dbReference type="GO" id="GO:0005739">
    <property type="term" value="C:mitochondrion"/>
    <property type="evidence" value="ECO:0007669"/>
    <property type="project" value="TreeGrafter"/>
</dbReference>
<gene>
    <name evidence="7" type="ORF">HYC85_014028</name>
</gene>
<evidence type="ECO:0000256" key="5">
    <source>
        <dbReference type="ARBA" id="ARBA00023146"/>
    </source>
</evidence>
<evidence type="ECO:0000313" key="7">
    <source>
        <dbReference type="EMBL" id="KAF5948071.1"/>
    </source>
</evidence>
<feature type="domain" description="Aminoacyl-tRNA synthetase class Ia" evidence="6">
    <location>
        <begin position="1"/>
        <end position="45"/>
    </location>
</feature>
<evidence type="ECO:0000256" key="3">
    <source>
        <dbReference type="ARBA" id="ARBA00022840"/>
    </source>
</evidence>
<evidence type="ECO:0000256" key="4">
    <source>
        <dbReference type="ARBA" id="ARBA00022917"/>
    </source>
</evidence>
<dbReference type="GO" id="GO:0006428">
    <property type="term" value="P:isoleucyl-tRNA aminoacylation"/>
    <property type="evidence" value="ECO:0007669"/>
    <property type="project" value="TreeGrafter"/>
</dbReference>
<accession>A0A7J7H747</accession>
<keyword evidence="8" id="KW-1185">Reference proteome</keyword>
<dbReference type="InterPro" id="IPR014729">
    <property type="entry name" value="Rossmann-like_a/b/a_fold"/>
</dbReference>
<dbReference type="SUPFAM" id="SSF52374">
    <property type="entry name" value="Nucleotidylyl transferase"/>
    <property type="match status" value="1"/>
</dbReference>
<dbReference type="InterPro" id="IPR002300">
    <property type="entry name" value="aa-tRNA-synth_Ia"/>
</dbReference>
<dbReference type="GO" id="GO:0032543">
    <property type="term" value="P:mitochondrial translation"/>
    <property type="evidence" value="ECO:0007669"/>
    <property type="project" value="TreeGrafter"/>
</dbReference>
<keyword evidence="4" id="KW-0648">Protein biosynthesis</keyword>
<dbReference type="PANTHER" id="PTHR42765">
    <property type="entry name" value="SOLEUCYL-TRNA SYNTHETASE"/>
    <property type="match status" value="1"/>
</dbReference>
<dbReference type="Gene3D" id="3.40.50.620">
    <property type="entry name" value="HUPs"/>
    <property type="match status" value="1"/>
</dbReference>
<protein>
    <recommendedName>
        <fullName evidence="6">Aminoacyl-tRNA synthetase class Ia domain-containing protein</fullName>
    </recommendedName>
</protein>
<comment type="caution">
    <text evidence="7">The sequence shown here is derived from an EMBL/GenBank/DDBJ whole genome shotgun (WGS) entry which is preliminary data.</text>
</comment>
<proteinExistence type="predicted"/>
<organism evidence="7 8">
    <name type="scientific">Camellia sinensis</name>
    <name type="common">Tea plant</name>
    <name type="synonym">Thea sinensis</name>
    <dbReference type="NCBI Taxonomy" id="4442"/>
    <lineage>
        <taxon>Eukaryota</taxon>
        <taxon>Viridiplantae</taxon>
        <taxon>Streptophyta</taxon>
        <taxon>Embryophyta</taxon>
        <taxon>Tracheophyta</taxon>
        <taxon>Spermatophyta</taxon>
        <taxon>Magnoliopsida</taxon>
        <taxon>eudicotyledons</taxon>
        <taxon>Gunneridae</taxon>
        <taxon>Pentapetalae</taxon>
        <taxon>asterids</taxon>
        <taxon>Ericales</taxon>
        <taxon>Theaceae</taxon>
        <taxon>Camellia</taxon>
    </lineage>
</organism>
<evidence type="ECO:0000256" key="2">
    <source>
        <dbReference type="ARBA" id="ARBA00022741"/>
    </source>
</evidence>
<dbReference type="GO" id="GO:0005524">
    <property type="term" value="F:ATP binding"/>
    <property type="evidence" value="ECO:0007669"/>
    <property type="project" value="UniProtKB-KW"/>
</dbReference>
<dbReference type="AlphaFoldDB" id="A0A7J7H747"/>
<keyword evidence="1" id="KW-0436">Ligase</keyword>
<keyword evidence="3" id="KW-0067">ATP-binding</keyword>
<keyword evidence="5" id="KW-0030">Aminoacyl-tRNA synthetase</keyword>
<evidence type="ECO:0000259" key="6">
    <source>
        <dbReference type="Pfam" id="PF00133"/>
    </source>
</evidence>
<dbReference type="GO" id="GO:0004822">
    <property type="term" value="F:isoleucine-tRNA ligase activity"/>
    <property type="evidence" value="ECO:0007669"/>
    <property type="project" value="TreeGrafter"/>
</dbReference>